<feature type="domain" description="AB hydrolase-1" evidence="8">
    <location>
        <begin position="80"/>
        <end position="317"/>
    </location>
</feature>
<feature type="active site" evidence="6">
    <location>
        <position position="155"/>
    </location>
</feature>
<dbReference type="GO" id="GO:0051723">
    <property type="term" value="F:protein methylesterase activity"/>
    <property type="evidence" value="ECO:0007669"/>
    <property type="project" value="UniProtKB-EC"/>
</dbReference>
<keyword evidence="2 5" id="KW-0719">Serine esterase</keyword>
<dbReference type="SUPFAM" id="SSF53474">
    <property type="entry name" value="alpha/beta-Hydrolases"/>
    <property type="match status" value="1"/>
</dbReference>
<keyword evidence="3 5" id="KW-0378">Hydrolase</keyword>
<dbReference type="PIRSF" id="PIRSF022950">
    <property type="entry name" value="PPase_methylesterase_euk"/>
    <property type="match status" value="1"/>
</dbReference>
<dbReference type="WBParaSite" id="EN70_9813">
    <property type="protein sequence ID" value="EN70_9813"/>
    <property type="gene ID" value="EN70_9813"/>
</dbReference>
<dbReference type="AlphaFoldDB" id="A0A1I7W598"/>
<keyword evidence="9" id="KW-1185">Reference proteome</keyword>
<dbReference type="STRING" id="7209.A0A1I7W598"/>
<dbReference type="InterPro" id="IPR000073">
    <property type="entry name" value="AB_hydrolase_1"/>
</dbReference>
<dbReference type="EC" id="3.1.1.-" evidence="5"/>
<protein>
    <recommendedName>
        <fullName evidence="5">Protein phosphatase methylesterase 1</fullName>
        <shortName evidence="5">PME-1</shortName>
        <ecNumber evidence="5">3.1.1.-</ecNumber>
    </recommendedName>
</protein>
<dbReference type="PRINTS" id="PR00111">
    <property type="entry name" value="ABHYDROLASE"/>
</dbReference>
<evidence type="ECO:0000313" key="10">
    <source>
        <dbReference type="WBParaSite" id="EN70_9813"/>
    </source>
</evidence>
<evidence type="ECO:0000256" key="7">
    <source>
        <dbReference type="SAM" id="MobiDB-lite"/>
    </source>
</evidence>
<evidence type="ECO:0000256" key="5">
    <source>
        <dbReference type="PIRNR" id="PIRNR022950"/>
    </source>
</evidence>
<dbReference type="eggNOG" id="KOG2564">
    <property type="taxonomic scope" value="Eukaryota"/>
</dbReference>
<evidence type="ECO:0000256" key="6">
    <source>
        <dbReference type="PIRSR" id="PIRSR022950-1"/>
    </source>
</evidence>
<organism evidence="9 10">
    <name type="scientific">Loa loa</name>
    <name type="common">Eye worm</name>
    <name type="synonym">Filaria loa</name>
    <dbReference type="NCBI Taxonomy" id="7209"/>
    <lineage>
        <taxon>Eukaryota</taxon>
        <taxon>Metazoa</taxon>
        <taxon>Ecdysozoa</taxon>
        <taxon>Nematoda</taxon>
        <taxon>Chromadorea</taxon>
        <taxon>Rhabditida</taxon>
        <taxon>Spirurina</taxon>
        <taxon>Spiruromorpha</taxon>
        <taxon>Filarioidea</taxon>
        <taxon>Onchocercidae</taxon>
        <taxon>Loa</taxon>
    </lineage>
</organism>
<dbReference type="PRINTS" id="PR00412">
    <property type="entry name" value="EPOXHYDRLASE"/>
</dbReference>
<reference evidence="10" key="2">
    <citation type="submission" date="2016-11" db="UniProtKB">
        <authorList>
            <consortium name="WormBaseParasite"/>
        </authorList>
    </citation>
    <scope>IDENTIFICATION</scope>
</reference>
<reference evidence="9" key="1">
    <citation type="submission" date="2012-04" db="EMBL/GenBank/DDBJ databases">
        <title>The Genome Sequence of Loa loa.</title>
        <authorList>
            <consortium name="The Broad Institute Genome Sequencing Platform"/>
            <consortium name="Broad Institute Genome Sequencing Center for Infectious Disease"/>
            <person name="Nutman T.B."/>
            <person name="Fink D.L."/>
            <person name="Russ C."/>
            <person name="Young S."/>
            <person name="Zeng Q."/>
            <person name="Gargeya S."/>
            <person name="Alvarado L."/>
            <person name="Berlin A."/>
            <person name="Chapman S.B."/>
            <person name="Chen Z."/>
            <person name="Freedman E."/>
            <person name="Gellesch M."/>
            <person name="Goldberg J."/>
            <person name="Griggs A."/>
            <person name="Gujja S."/>
            <person name="Heilman E.R."/>
            <person name="Heiman D."/>
            <person name="Howarth C."/>
            <person name="Mehta T."/>
            <person name="Neiman D."/>
            <person name="Pearson M."/>
            <person name="Roberts A."/>
            <person name="Saif S."/>
            <person name="Shea T."/>
            <person name="Shenoy N."/>
            <person name="Sisk P."/>
            <person name="Stolte C."/>
            <person name="Sykes S."/>
            <person name="White J."/>
            <person name="Yandava C."/>
            <person name="Haas B."/>
            <person name="Henn M.R."/>
            <person name="Nusbaum C."/>
            <person name="Birren B."/>
        </authorList>
    </citation>
    <scope>NUCLEOTIDE SEQUENCE [LARGE SCALE GENOMIC DNA]</scope>
</reference>
<dbReference type="InterPro" id="IPR016812">
    <property type="entry name" value="PPase_methylesterase_euk"/>
</dbReference>
<feature type="region of interest" description="Disordered" evidence="7">
    <location>
        <begin position="15"/>
        <end position="35"/>
    </location>
</feature>
<proteinExistence type="inferred from homology"/>
<evidence type="ECO:0000256" key="4">
    <source>
        <dbReference type="ARBA" id="ARBA00049203"/>
    </source>
</evidence>
<evidence type="ECO:0000313" key="9">
    <source>
        <dbReference type="Proteomes" id="UP000095285"/>
    </source>
</evidence>
<dbReference type="Proteomes" id="UP000095285">
    <property type="component" value="Unassembled WGS sequence"/>
</dbReference>
<comment type="similarity">
    <text evidence="1 5">Belongs to the AB hydrolase superfamily.</text>
</comment>
<evidence type="ECO:0000256" key="2">
    <source>
        <dbReference type="ARBA" id="ARBA00022487"/>
    </source>
</evidence>
<comment type="catalytic activity">
    <reaction evidence="4">
        <text>[phosphatase 2A protein]-C-terminal L-leucine methyl ester + H2O = [phosphatase 2A protein]-C-terminal L-leucine + methanol + H(+)</text>
        <dbReference type="Rhea" id="RHEA:48548"/>
        <dbReference type="Rhea" id="RHEA-COMP:12134"/>
        <dbReference type="Rhea" id="RHEA-COMP:12135"/>
        <dbReference type="ChEBI" id="CHEBI:15377"/>
        <dbReference type="ChEBI" id="CHEBI:15378"/>
        <dbReference type="ChEBI" id="CHEBI:17790"/>
        <dbReference type="ChEBI" id="CHEBI:90516"/>
        <dbReference type="ChEBI" id="CHEBI:90517"/>
        <dbReference type="EC" id="3.1.1.89"/>
    </reaction>
</comment>
<dbReference type="InterPro" id="IPR029058">
    <property type="entry name" value="AB_hydrolase_fold"/>
</dbReference>
<dbReference type="PANTHER" id="PTHR14189">
    <property type="entry name" value="PROTEIN PHOSPHATASE METHYLESTERASE-1 RELATED"/>
    <property type="match status" value="1"/>
</dbReference>
<dbReference type="InterPro" id="IPR000639">
    <property type="entry name" value="Epox_hydrolase-like"/>
</dbReference>
<sequence>MSSLRKEILARKGLPSVSEEGSSTATGVVPSTSRGLRRSGMIDVTPLEWNEFFDRKLSLNINDGVFCVYTKGDIGPIFYMLHGGGYSGLTWAALTEKLSSQLRCRIVAPDLRGHGDTVTTDELDLSTERQTEDIVAIHKNICAGEATPTFIIGHSMGGALSVHVAASGRIKHVIGIAVIDVVEGTAMEALNTMKHFLKSRPQKFGSVGAAVEWCCKSGTAKNSRAARVSMPAQIKKTGDLYTWRIDLSKTEPHWVGWFKGLSKLFLSCRVPKLLVLAGIDRLDTDLIVGQMQGKFQETILPKAGHAVQEDSPDDLADTLASFAIRNRICHSVQCYLRLCVLAKLIAFQQIFRHAELFLMAV</sequence>
<evidence type="ECO:0000256" key="3">
    <source>
        <dbReference type="ARBA" id="ARBA00022801"/>
    </source>
</evidence>
<feature type="active site" evidence="6">
    <location>
        <position position="305"/>
    </location>
</feature>
<feature type="compositionally biased region" description="Polar residues" evidence="7">
    <location>
        <begin position="19"/>
        <end position="34"/>
    </location>
</feature>
<dbReference type="Gene3D" id="3.40.50.1820">
    <property type="entry name" value="alpha/beta hydrolase"/>
    <property type="match status" value="1"/>
</dbReference>
<comment type="function">
    <text evidence="5">Demethylates proteins that have been reversibly carboxymethylated.</text>
</comment>
<evidence type="ECO:0000259" key="8">
    <source>
        <dbReference type="Pfam" id="PF12697"/>
    </source>
</evidence>
<accession>A0A1I7W598</accession>
<dbReference type="PANTHER" id="PTHR14189:SF0">
    <property type="entry name" value="PROTEIN PHOSPHATASE METHYLESTERASE 1"/>
    <property type="match status" value="1"/>
</dbReference>
<feature type="active site" evidence="6">
    <location>
        <position position="180"/>
    </location>
</feature>
<name>A0A1I7W598_LOALO</name>
<evidence type="ECO:0000256" key="1">
    <source>
        <dbReference type="ARBA" id="ARBA00008645"/>
    </source>
</evidence>
<dbReference type="Pfam" id="PF12697">
    <property type="entry name" value="Abhydrolase_6"/>
    <property type="match status" value="1"/>
</dbReference>